<evidence type="ECO:0000313" key="2">
    <source>
        <dbReference type="EMBL" id="MEG3438698.1"/>
    </source>
</evidence>
<keyword evidence="1" id="KW-0472">Membrane</keyword>
<dbReference type="EMBL" id="JBAFSM010000033">
    <property type="protein sequence ID" value="MEG3438698.1"/>
    <property type="molecule type" value="Genomic_DNA"/>
</dbReference>
<comment type="caution">
    <text evidence="2">The sequence shown here is derived from an EMBL/GenBank/DDBJ whole genome shotgun (WGS) entry which is preliminary data.</text>
</comment>
<proteinExistence type="predicted"/>
<sequence length="127" mass="15049">MTDPQFSRQVQRLHRLTVYGRWIFVAVCWAVIAPLSLLVYRDDIELLRQYFTWTALRYALAYHFHASLALAFCIGITGAVLVWQSRNILRGLPEREKQRLEKKVREIQTAGPRHPLWRWVMGKERKA</sequence>
<dbReference type="RefSeq" id="WP_332866182.1">
    <property type="nucleotide sequence ID" value="NZ_JBAFSM010000033.1"/>
</dbReference>
<feature type="transmembrane region" description="Helical" evidence="1">
    <location>
        <begin position="21"/>
        <end position="40"/>
    </location>
</feature>
<dbReference type="Proteomes" id="UP001328733">
    <property type="component" value="Unassembled WGS sequence"/>
</dbReference>
<evidence type="ECO:0000313" key="3">
    <source>
        <dbReference type="Proteomes" id="UP001328733"/>
    </source>
</evidence>
<reference evidence="2 3" key="1">
    <citation type="submission" date="2024-01" db="EMBL/GenBank/DDBJ databases">
        <title>Genomic insights into the taxonomy and metabolism of the cyanobacterium Pannus brasiliensis CCIBt3594.</title>
        <authorList>
            <person name="Machado M."/>
            <person name="Botero N.B."/>
            <person name="Andreote A.P.D."/>
            <person name="Feitosa A.M.T."/>
            <person name="Popin R."/>
            <person name="Sivonen K."/>
            <person name="Fiore M.F."/>
        </authorList>
    </citation>
    <scope>NUCLEOTIDE SEQUENCE [LARGE SCALE GENOMIC DNA]</scope>
    <source>
        <strain evidence="2 3">CCIBt3594</strain>
    </source>
</reference>
<organism evidence="2 3">
    <name type="scientific">Pannus brasiliensis CCIBt3594</name>
    <dbReference type="NCBI Taxonomy" id="1427578"/>
    <lineage>
        <taxon>Bacteria</taxon>
        <taxon>Bacillati</taxon>
        <taxon>Cyanobacteriota</taxon>
        <taxon>Cyanophyceae</taxon>
        <taxon>Oscillatoriophycideae</taxon>
        <taxon>Chroococcales</taxon>
        <taxon>Microcystaceae</taxon>
        <taxon>Pannus</taxon>
    </lineage>
</organism>
<accession>A0AAW9QYF1</accession>
<keyword evidence="1" id="KW-1133">Transmembrane helix</keyword>
<name>A0AAW9QYF1_9CHRO</name>
<keyword evidence="3" id="KW-1185">Reference proteome</keyword>
<feature type="transmembrane region" description="Helical" evidence="1">
    <location>
        <begin position="60"/>
        <end position="83"/>
    </location>
</feature>
<keyword evidence="1" id="KW-0812">Transmembrane</keyword>
<evidence type="ECO:0000256" key="1">
    <source>
        <dbReference type="SAM" id="Phobius"/>
    </source>
</evidence>
<dbReference type="AlphaFoldDB" id="A0AAW9QYF1"/>
<gene>
    <name evidence="2" type="ORF">V0288_16325</name>
</gene>
<protein>
    <submittedName>
        <fullName evidence="2">Uncharacterized protein</fullName>
    </submittedName>
</protein>